<dbReference type="Gene3D" id="3.40.20.10">
    <property type="entry name" value="Severin"/>
    <property type="match status" value="1"/>
</dbReference>
<dbReference type="CDD" id="cd11287">
    <property type="entry name" value="Sec23_C"/>
    <property type="match status" value="1"/>
</dbReference>
<dbReference type="InterPro" id="IPR029006">
    <property type="entry name" value="ADF-H/Gelsolin-like_dom_sf"/>
</dbReference>
<dbReference type="GO" id="GO:0030127">
    <property type="term" value="C:COPII vesicle coat"/>
    <property type="evidence" value="ECO:0007669"/>
    <property type="project" value="InterPro"/>
</dbReference>
<dbReference type="Pfam" id="PF00626">
    <property type="entry name" value="Gelsolin"/>
    <property type="match status" value="1"/>
</dbReference>
<dbReference type="PANTHER" id="PTHR11141:SF0">
    <property type="entry name" value="PROTEIN TRANSPORT PROTEIN SEC23"/>
    <property type="match status" value="1"/>
</dbReference>
<keyword evidence="6 14" id="KW-0479">Metal-binding</keyword>
<evidence type="ECO:0000313" key="17">
    <source>
        <dbReference type="Proteomes" id="UP000059188"/>
    </source>
</evidence>
<feature type="domain" description="Gelsolin-like" evidence="15">
    <location>
        <begin position="13"/>
        <end position="101"/>
    </location>
</feature>
<dbReference type="InterPro" id="IPR037550">
    <property type="entry name" value="Sec23_C"/>
</dbReference>
<dbReference type="AlphaFoldDB" id="A0A0B7FNK5"/>
<dbReference type="FunFam" id="3.40.20.10:FF:000006">
    <property type="entry name" value="Protein transport protein SEC23"/>
    <property type="match status" value="1"/>
</dbReference>
<comment type="similarity">
    <text evidence="3 14">Belongs to the SEC23/SEC24 family. SEC23 subfamily.</text>
</comment>
<evidence type="ECO:0000313" key="16">
    <source>
        <dbReference type="EMBL" id="CEL57742.1"/>
    </source>
</evidence>
<evidence type="ECO:0000256" key="7">
    <source>
        <dbReference type="ARBA" id="ARBA00022824"/>
    </source>
</evidence>
<dbReference type="InterPro" id="IPR007123">
    <property type="entry name" value="Gelsolin-like_dom"/>
</dbReference>
<organism evidence="16 17">
    <name type="scientific">Thanatephorus cucumeris (strain AG1-IB / isolate 7/3/14)</name>
    <name type="common">Lettuce bottom rot fungus</name>
    <name type="synonym">Rhizoctonia solani</name>
    <dbReference type="NCBI Taxonomy" id="1108050"/>
    <lineage>
        <taxon>Eukaryota</taxon>
        <taxon>Fungi</taxon>
        <taxon>Dikarya</taxon>
        <taxon>Basidiomycota</taxon>
        <taxon>Agaricomycotina</taxon>
        <taxon>Agaricomycetes</taxon>
        <taxon>Cantharellales</taxon>
        <taxon>Ceratobasidiaceae</taxon>
        <taxon>Rhizoctonia</taxon>
        <taxon>Rhizoctonia solani AG-1</taxon>
    </lineage>
</organism>
<keyword evidence="12 14" id="KW-0472">Membrane</keyword>
<evidence type="ECO:0000256" key="6">
    <source>
        <dbReference type="ARBA" id="ARBA00022723"/>
    </source>
</evidence>
<dbReference type="STRING" id="1108050.A0A0B7FNK5"/>
<dbReference type="GO" id="GO:0005096">
    <property type="term" value="F:GTPase activator activity"/>
    <property type="evidence" value="ECO:0007669"/>
    <property type="project" value="TreeGrafter"/>
</dbReference>
<name>A0A0B7FNK5_THACB</name>
<comment type="function">
    <text evidence="14">Component of the coat protein complex II (COPII) which promotes the formation of transport vesicles from the endoplasmic reticulum (ER). The coat has two main functions, the physical deformation of the endoplasmic reticulum membrane into vesicles and the selection of cargo molecules.</text>
</comment>
<keyword evidence="4 14" id="KW-0813">Transport</keyword>
<dbReference type="GO" id="GO:0090110">
    <property type="term" value="P:COPII-coated vesicle cargo loading"/>
    <property type="evidence" value="ECO:0007669"/>
    <property type="project" value="TreeGrafter"/>
</dbReference>
<keyword evidence="13 14" id="KW-0968">Cytoplasmic vesicle</keyword>
<evidence type="ECO:0000259" key="15">
    <source>
        <dbReference type="Pfam" id="PF00626"/>
    </source>
</evidence>
<evidence type="ECO:0000256" key="3">
    <source>
        <dbReference type="ARBA" id="ARBA00009210"/>
    </source>
</evidence>
<dbReference type="GO" id="GO:0000139">
    <property type="term" value="C:Golgi membrane"/>
    <property type="evidence" value="ECO:0007669"/>
    <property type="project" value="UniProtKB-SubCell"/>
</dbReference>
<dbReference type="SUPFAM" id="SSF82754">
    <property type="entry name" value="C-terminal, gelsolin-like domain of Sec23/24"/>
    <property type="match status" value="1"/>
</dbReference>
<evidence type="ECO:0000256" key="2">
    <source>
        <dbReference type="ARBA" id="ARBA00004397"/>
    </source>
</evidence>
<evidence type="ECO:0000256" key="11">
    <source>
        <dbReference type="ARBA" id="ARBA00023034"/>
    </source>
</evidence>
<accession>A0A0B7FNK5</accession>
<evidence type="ECO:0000256" key="9">
    <source>
        <dbReference type="ARBA" id="ARBA00022892"/>
    </source>
</evidence>
<dbReference type="GO" id="GO:0015031">
    <property type="term" value="P:protein transport"/>
    <property type="evidence" value="ECO:0007669"/>
    <property type="project" value="UniProtKB-KW"/>
</dbReference>
<evidence type="ECO:0000256" key="14">
    <source>
        <dbReference type="RuleBase" id="RU365030"/>
    </source>
</evidence>
<keyword evidence="11 14" id="KW-0333">Golgi apparatus</keyword>
<sequence>MMQPTLMSYTFDTPPQPVLLDSVSIKPDVILLLDTFFHILIFHGETVAQWRKAGYQEQDGYDNFRELLEAPVGDAQDLLVDRFPIPRYVVCDQGGSQARFLLSKLNPSTTHMSQGMYGTSGGGGAGAAIFTDDVSLQVFMEHLKRLAVGASTT</sequence>
<keyword evidence="5 14" id="KW-0963">Cytoplasm</keyword>
<dbReference type="InterPro" id="IPR036180">
    <property type="entry name" value="Gelsolin-like_dom_sf"/>
</dbReference>
<dbReference type="GO" id="GO:0005789">
    <property type="term" value="C:endoplasmic reticulum membrane"/>
    <property type="evidence" value="ECO:0007669"/>
    <property type="project" value="UniProtKB-SubCell"/>
</dbReference>
<evidence type="ECO:0000256" key="8">
    <source>
        <dbReference type="ARBA" id="ARBA00022833"/>
    </source>
</evidence>
<evidence type="ECO:0000256" key="12">
    <source>
        <dbReference type="ARBA" id="ARBA00023136"/>
    </source>
</evidence>
<dbReference type="OrthoDB" id="3195128at2759"/>
<keyword evidence="10 14" id="KW-0653">Protein transport</keyword>
<comment type="subcellular location">
    <subcellularLocation>
        <location evidence="14">Cytoplasm</location>
    </subcellularLocation>
    <subcellularLocation>
        <location evidence="1 14">Cytoplasmic vesicle</location>
        <location evidence="1 14">COPII-coated vesicle membrane</location>
        <topology evidence="1 14">Peripheral membrane protein</topology>
        <orientation evidence="1 14">Cytoplasmic side</orientation>
    </subcellularLocation>
    <subcellularLocation>
        <location evidence="2 14">Endoplasmic reticulum membrane</location>
        <topology evidence="2 14">Peripheral membrane protein</topology>
        <orientation evidence="2 14">Cytoplasmic side</orientation>
    </subcellularLocation>
    <subcellularLocation>
        <location evidence="14">Golgi apparatus membrane</location>
        <topology evidence="14">Peripheral membrane protein</topology>
        <orientation evidence="14">Cytoplasmic side</orientation>
    </subcellularLocation>
</comment>
<keyword evidence="9 14" id="KW-0931">ER-Golgi transport</keyword>
<dbReference type="GO" id="GO:0070971">
    <property type="term" value="C:endoplasmic reticulum exit site"/>
    <property type="evidence" value="ECO:0007669"/>
    <property type="project" value="TreeGrafter"/>
</dbReference>
<reference evidence="16 17" key="1">
    <citation type="submission" date="2014-11" db="EMBL/GenBank/DDBJ databases">
        <authorList>
            <person name="Wibberg Daniel"/>
        </authorList>
    </citation>
    <scope>NUCLEOTIDE SEQUENCE [LARGE SCALE GENOMIC DNA]</scope>
    <source>
        <strain evidence="16">Rhizoctonia solani AG1-IB 7/3/14</strain>
    </source>
</reference>
<dbReference type="PANTHER" id="PTHR11141">
    <property type="entry name" value="PROTEIN TRANSPORT PROTEIN SEC23"/>
    <property type="match status" value="1"/>
</dbReference>
<gene>
    <name evidence="16" type="ORF">RSOLAG1IB_02486</name>
</gene>
<evidence type="ECO:0000256" key="1">
    <source>
        <dbReference type="ARBA" id="ARBA00004299"/>
    </source>
</evidence>
<evidence type="ECO:0000256" key="13">
    <source>
        <dbReference type="ARBA" id="ARBA00023329"/>
    </source>
</evidence>
<keyword evidence="8 14" id="KW-0862">Zinc</keyword>
<protein>
    <recommendedName>
        <fullName evidence="14">Protein transport protein SEC23</fullName>
    </recommendedName>
</protein>
<evidence type="ECO:0000256" key="5">
    <source>
        <dbReference type="ARBA" id="ARBA00022490"/>
    </source>
</evidence>
<evidence type="ECO:0000256" key="4">
    <source>
        <dbReference type="ARBA" id="ARBA00022448"/>
    </source>
</evidence>
<dbReference type="InterPro" id="IPR037364">
    <property type="entry name" value="Sec23"/>
</dbReference>
<keyword evidence="7 14" id="KW-0256">Endoplasmic reticulum</keyword>
<evidence type="ECO:0000256" key="10">
    <source>
        <dbReference type="ARBA" id="ARBA00022927"/>
    </source>
</evidence>
<proteinExistence type="inferred from homology"/>
<dbReference type="EMBL" id="LN679102">
    <property type="protein sequence ID" value="CEL57742.1"/>
    <property type="molecule type" value="Genomic_DNA"/>
</dbReference>
<dbReference type="Proteomes" id="UP000059188">
    <property type="component" value="Unassembled WGS sequence"/>
</dbReference>
<dbReference type="GO" id="GO:0046872">
    <property type="term" value="F:metal ion binding"/>
    <property type="evidence" value="ECO:0007669"/>
    <property type="project" value="UniProtKB-KW"/>
</dbReference>
<keyword evidence="17" id="KW-1185">Reference proteome</keyword>